<sequence>MAVSDSLSLAQARRIALAAQGFADPAPTGVPNRRHLRRVLDRVGLLQMDSVNVLQRAHYLPLYSRLGAYPTELLDRAAYRRPRDLFEYWGHEASLIPVELQPALRWRMAAAHSDAWGGMRRIAVEQPELVARVLAEVRANGPMTAAEIEHDAPRQTGNWGWNWSMVKQACEYLFWAGELTAASRNSSFARVYDVPERVLPAEVLATPTPSAPEAYRRLVGVAARALGVAAEPELRDYFRLPVAAARAAIAELVEAGELLPVAVQGWRPPAYLHRDARLPRWIRAGTLVSPFDPLIWERGRTERLFGFTYRIEIYVPAPQRVHGYYVLPFLLGDRFVARVDLKADRRAGVLLVPAAWVEPGVDPVETAGALAAELYRLAGWLGLAAVAPPAGGDLAGPLAAALTGMVAVR</sequence>
<dbReference type="PANTHER" id="PTHR30528:SF0">
    <property type="entry name" value="CYTOPLASMIC PROTEIN"/>
    <property type="match status" value="1"/>
</dbReference>
<dbReference type="RefSeq" id="WP_331216177.1">
    <property type="nucleotide sequence ID" value="NZ_JAZGQK010000017.1"/>
</dbReference>
<name>A0ABU7RX44_9ACTN</name>
<gene>
    <name evidence="1" type="ORF">V1633_21595</name>
</gene>
<evidence type="ECO:0000313" key="1">
    <source>
        <dbReference type="EMBL" id="MEE6261079.1"/>
    </source>
</evidence>
<dbReference type="InterPro" id="IPR009351">
    <property type="entry name" value="AlkZ-like"/>
</dbReference>
<dbReference type="EMBL" id="JAZGQK010000017">
    <property type="protein sequence ID" value="MEE6261079.1"/>
    <property type="molecule type" value="Genomic_DNA"/>
</dbReference>
<keyword evidence="2" id="KW-1185">Reference proteome</keyword>
<reference evidence="1 2" key="1">
    <citation type="submission" date="2024-01" db="EMBL/GenBank/DDBJ databases">
        <title>Genome insights into Plantactinospora sonchi sp. nov.</title>
        <authorList>
            <person name="Wang L."/>
        </authorList>
    </citation>
    <scope>NUCLEOTIDE SEQUENCE [LARGE SCALE GENOMIC DNA]</scope>
    <source>
        <strain evidence="1 2">NEAU-QY2</strain>
    </source>
</reference>
<comment type="caution">
    <text evidence="1">The sequence shown here is derived from an EMBL/GenBank/DDBJ whole genome shotgun (WGS) entry which is preliminary data.</text>
</comment>
<protein>
    <submittedName>
        <fullName evidence="1">Crosslink repair DNA glycosylase YcaQ family protein</fullName>
    </submittedName>
</protein>
<organism evidence="1 2">
    <name type="scientific">Plantactinospora sonchi</name>
    <dbReference type="NCBI Taxonomy" id="1544735"/>
    <lineage>
        <taxon>Bacteria</taxon>
        <taxon>Bacillati</taxon>
        <taxon>Actinomycetota</taxon>
        <taxon>Actinomycetes</taxon>
        <taxon>Micromonosporales</taxon>
        <taxon>Micromonosporaceae</taxon>
        <taxon>Plantactinospora</taxon>
    </lineage>
</organism>
<proteinExistence type="predicted"/>
<dbReference type="Proteomes" id="UP001332243">
    <property type="component" value="Unassembled WGS sequence"/>
</dbReference>
<dbReference type="PANTHER" id="PTHR30528">
    <property type="entry name" value="CYTOPLASMIC PROTEIN"/>
    <property type="match status" value="1"/>
</dbReference>
<evidence type="ECO:0000313" key="2">
    <source>
        <dbReference type="Proteomes" id="UP001332243"/>
    </source>
</evidence>
<accession>A0ABU7RX44</accession>
<dbReference type="Pfam" id="PF06224">
    <property type="entry name" value="AlkZ-like"/>
    <property type="match status" value="1"/>
</dbReference>